<accession>A0A6I2LAU4</accession>
<dbReference type="AlphaFoldDB" id="A0A6I2LAU4"/>
<dbReference type="Proteomes" id="UP000433309">
    <property type="component" value="Unassembled WGS sequence"/>
</dbReference>
<keyword evidence="1" id="KW-0812">Transmembrane</keyword>
<organism evidence="2 3">
    <name type="scientific">Duganella guangzhouensis</name>
    <dbReference type="NCBI Taxonomy" id="2666084"/>
    <lineage>
        <taxon>Bacteria</taxon>
        <taxon>Pseudomonadati</taxon>
        <taxon>Pseudomonadota</taxon>
        <taxon>Betaproteobacteria</taxon>
        <taxon>Burkholderiales</taxon>
        <taxon>Oxalobacteraceae</taxon>
        <taxon>Telluria group</taxon>
        <taxon>Duganella</taxon>
    </lineage>
</organism>
<comment type="caution">
    <text evidence="2">The sequence shown here is derived from an EMBL/GenBank/DDBJ whole genome shotgun (WGS) entry which is preliminary data.</text>
</comment>
<reference evidence="2 3" key="1">
    <citation type="submission" date="2019-11" db="EMBL/GenBank/DDBJ databases">
        <title>Novel species isolated from a subtropical stream in China.</title>
        <authorList>
            <person name="Lu H."/>
        </authorList>
    </citation>
    <scope>NUCLEOTIDE SEQUENCE [LARGE SCALE GENOMIC DNA]</scope>
    <source>
        <strain evidence="2 3">FT80W</strain>
    </source>
</reference>
<keyword evidence="3" id="KW-1185">Reference proteome</keyword>
<evidence type="ECO:0000313" key="3">
    <source>
        <dbReference type="Proteomes" id="UP000433309"/>
    </source>
</evidence>
<evidence type="ECO:0000313" key="2">
    <source>
        <dbReference type="EMBL" id="MRW93866.1"/>
    </source>
</evidence>
<evidence type="ECO:0000256" key="1">
    <source>
        <dbReference type="SAM" id="Phobius"/>
    </source>
</evidence>
<dbReference type="EMBL" id="WKJK01000020">
    <property type="protein sequence ID" value="MRW93866.1"/>
    <property type="molecule type" value="Genomic_DNA"/>
</dbReference>
<proteinExistence type="predicted"/>
<keyword evidence="1" id="KW-0472">Membrane</keyword>
<keyword evidence="1" id="KW-1133">Transmembrane helix</keyword>
<gene>
    <name evidence="2" type="ORF">GJ699_28130</name>
</gene>
<dbReference type="RefSeq" id="WP_154382713.1">
    <property type="nucleotide sequence ID" value="NZ_WKJK01000020.1"/>
</dbReference>
<name>A0A6I2LAU4_9BURK</name>
<sequence>MIFIQIAVVLFTVVLGIPIQIIDYKHRKKKAYEPGDAWAYYSRLSKEGNPEGKFMMAATYCGIAIIVAALVLLTYRLFSM</sequence>
<protein>
    <submittedName>
        <fullName evidence="2">Uncharacterized protein</fullName>
    </submittedName>
</protein>
<feature type="transmembrane region" description="Helical" evidence="1">
    <location>
        <begin position="54"/>
        <end position="78"/>
    </location>
</feature>